<dbReference type="InterPro" id="IPR022584">
    <property type="entry name" value="DUF2937"/>
</dbReference>
<evidence type="ECO:0000313" key="2">
    <source>
        <dbReference type="EMBL" id="AIS19728.1"/>
    </source>
</evidence>
<name>A0A089YTF3_9PSED</name>
<feature type="transmembrane region" description="Helical" evidence="1">
    <location>
        <begin position="134"/>
        <end position="161"/>
    </location>
</feature>
<evidence type="ECO:0000313" key="3">
    <source>
        <dbReference type="Proteomes" id="UP000029499"/>
    </source>
</evidence>
<dbReference type="eggNOG" id="ENOG5032YDB">
    <property type="taxonomic scope" value="Bacteria"/>
</dbReference>
<dbReference type="STRING" id="216142.LT40_20985"/>
<dbReference type="HOGENOM" id="CLU_119061_0_0_6"/>
<proteinExistence type="predicted"/>
<protein>
    <recommendedName>
        <fullName evidence="4">DUF2937 domain-containing protein</fullName>
    </recommendedName>
</protein>
<dbReference type="OrthoDB" id="7021410at2"/>
<evidence type="ECO:0008006" key="4">
    <source>
        <dbReference type="Google" id="ProtNLM"/>
    </source>
</evidence>
<keyword evidence="1" id="KW-1133">Transmembrane helix</keyword>
<dbReference type="Proteomes" id="UP000029499">
    <property type="component" value="Chromosome"/>
</dbReference>
<dbReference type="EMBL" id="CP009533">
    <property type="protein sequence ID" value="AIS19728.1"/>
    <property type="molecule type" value="Genomic_DNA"/>
</dbReference>
<evidence type="ECO:0000256" key="1">
    <source>
        <dbReference type="SAM" id="Phobius"/>
    </source>
</evidence>
<sequence length="179" mass="20315">MLRSYLRLVLFAIGLLVGVQVPGVINDYSQRVEAHRLEAQQSLRGFSETAQRFFNGDLQALVAHYRASEDPVFRSDAASIGALLARNQLLEREWLALQGPWYAKAWHVVAKADPQLRQETLNGYSYQVLLAPEAIAWGIACALLLAWVVECIVLFIGWTLWFGRRRAKPVAEPLVRRER</sequence>
<keyword evidence="3" id="KW-1185">Reference proteome</keyword>
<organism evidence="2 3">
    <name type="scientific">Pseudomonas rhizosphaerae</name>
    <dbReference type="NCBI Taxonomy" id="216142"/>
    <lineage>
        <taxon>Bacteria</taxon>
        <taxon>Pseudomonadati</taxon>
        <taxon>Pseudomonadota</taxon>
        <taxon>Gammaproteobacteria</taxon>
        <taxon>Pseudomonadales</taxon>
        <taxon>Pseudomonadaceae</taxon>
        <taxon>Pseudomonas</taxon>
    </lineage>
</organism>
<dbReference type="PIRSF" id="PIRSF029393">
    <property type="entry name" value="UCP029393"/>
    <property type="match status" value="1"/>
</dbReference>
<dbReference type="Pfam" id="PF11157">
    <property type="entry name" value="DUF2937"/>
    <property type="match status" value="1"/>
</dbReference>
<dbReference type="AlphaFoldDB" id="A0A089YTF3"/>
<dbReference type="RefSeq" id="WP_043193131.1">
    <property type="nucleotide sequence ID" value="NZ_CP009533.1"/>
</dbReference>
<reference evidence="2 3" key="1">
    <citation type="journal article" date="2015" name="J. Biotechnol.">
        <title>Complete genome sequence of Pseudomonas rhizosphaerae IH5T (=DSM 16299T), a phosphate-solubilizing rhizobacterium for bacterial biofertilizer.</title>
        <authorList>
            <person name="Kwak Y."/>
            <person name="Jung B.K."/>
            <person name="Shin J.H."/>
        </authorList>
    </citation>
    <scope>NUCLEOTIDE SEQUENCE [LARGE SCALE GENOMIC DNA]</scope>
    <source>
        <strain evidence="2">DSM 16299</strain>
    </source>
</reference>
<accession>A0A089YTF3</accession>
<keyword evidence="1" id="KW-0812">Transmembrane</keyword>
<dbReference type="KEGG" id="prh:LT40_20985"/>
<keyword evidence="1" id="KW-0472">Membrane</keyword>
<dbReference type="InterPro" id="IPR016917">
    <property type="entry name" value="UCP029393"/>
</dbReference>
<gene>
    <name evidence="2" type="ORF">LT40_20985</name>
</gene>